<dbReference type="RefSeq" id="WP_128563838.1">
    <property type="nucleotide sequence ID" value="NZ_BPQH01000002.1"/>
</dbReference>
<proteinExistence type="predicted"/>
<organism evidence="1 2">
    <name type="scientific">Methylobacterium crusticola</name>
    <dbReference type="NCBI Taxonomy" id="1697972"/>
    <lineage>
        <taxon>Bacteria</taxon>
        <taxon>Pseudomonadati</taxon>
        <taxon>Pseudomonadota</taxon>
        <taxon>Alphaproteobacteria</taxon>
        <taxon>Hyphomicrobiales</taxon>
        <taxon>Methylobacteriaceae</taxon>
        <taxon>Methylobacterium</taxon>
    </lineage>
</organism>
<reference evidence="1" key="2">
    <citation type="submission" date="2021-08" db="EMBL/GenBank/DDBJ databases">
        <authorList>
            <person name="Tani A."/>
            <person name="Ola A."/>
            <person name="Ogura Y."/>
            <person name="Katsura K."/>
            <person name="Hayashi T."/>
        </authorList>
    </citation>
    <scope>NUCLEOTIDE SEQUENCE</scope>
    <source>
        <strain evidence="1">KCTC 52305</strain>
    </source>
</reference>
<accession>A0ABQ4QRN7</accession>
<protein>
    <submittedName>
        <fullName evidence="1">Uncharacterized protein</fullName>
    </submittedName>
</protein>
<reference evidence="1" key="1">
    <citation type="journal article" date="2021" name="Front. Microbiol.">
        <title>Comprehensive Comparative Genomics and Phenotyping of Methylobacterium Species.</title>
        <authorList>
            <person name="Alessa O."/>
            <person name="Ogura Y."/>
            <person name="Fujitani Y."/>
            <person name="Takami H."/>
            <person name="Hayashi T."/>
            <person name="Sahin N."/>
            <person name="Tani A."/>
        </authorList>
    </citation>
    <scope>NUCLEOTIDE SEQUENCE</scope>
    <source>
        <strain evidence="1">KCTC 52305</strain>
    </source>
</reference>
<comment type="caution">
    <text evidence="1">The sequence shown here is derived from an EMBL/GenBank/DDBJ whole genome shotgun (WGS) entry which is preliminary data.</text>
</comment>
<dbReference type="Proteomes" id="UP001055167">
    <property type="component" value="Unassembled WGS sequence"/>
</dbReference>
<evidence type="ECO:0000313" key="2">
    <source>
        <dbReference type="Proteomes" id="UP001055167"/>
    </source>
</evidence>
<keyword evidence="2" id="KW-1185">Reference proteome</keyword>
<evidence type="ECO:0000313" key="1">
    <source>
        <dbReference type="EMBL" id="GJD47978.1"/>
    </source>
</evidence>
<dbReference type="EMBL" id="BPQH01000002">
    <property type="protein sequence ID" value="GJD47978.1"/>
    <property type="molecule type" value="Genomic_DNA"/>
</dbReference>
<name>A0ABQ4QRN7_9HYPH</name>
<sequence length="97" mass="10262">MTDDAQGSGRPRVTLRFDLESFGPEDRGLWPAFQAACRDFAVATGLEDEPAEERTARARACLADHGLPADLDAHLLAAFDDFAASGAHAAAKSIGAY</sequence>
<gene>
    <name evidence="1" type="ORF">OPKNFCMD_0691</name>
</gene>